<reference evidence="1" key="1">
    <citation type="journal article" date="2001" name="Virus Genes">
        <title>Identification and in vivo characterization of the Epiphyas postvittana nucleopolyhedrovirus Ecdysteroid UDP-glucosyltransferase.</title>
        <authorList>
            <person name="Caradoc-Davies K.M."/>
            <person name="Graves S."/>
            <person name="O'Reilly D.R."/>
            <person name="Evans O.P."/>
            <person name="Ward V.K."/>
        </authorList>
    </citation>
    <scope>NUCLEOTIDE SEQUENCE</scope>
</reference>
<accession>O89809</accession>
<dbReference type="GeneID" id="1727451"/>
<protein>
    <submittedName>
        <fullName evidence="1">DA26 homolog</fullName>
    </submittedName>
</protein>
<dbReference type="KEGG" id="vg:1727451"/>
<dbReference type="EMBL" id="AY043265">
    <property type="protein sequence ID" value="AAK85577.1"/>
    <property type="molecule type" value="Genomic_DNA"/>
</dbReference>
<dbReference type="Proteomes" id="UP000203221">
    <property type="component" value="Segment"/>
</dbReference>
<proteinExistence type="predicted"/>
<dbReference type="OrthoDB" id="10815at10239"/>
<dbReference type="Pfam" id="PF11050">
    <property type="entry name" value="Viral_env_E26"/>
    <property type="match status" value="1"/>
</dbReference>
<dbReference type="EMBL" id="AF052502">
    <property type="protein sequence ID" value="AAC34494.1"/>
    <property type="molecule type" value="Genomic_DNA"/>
</dbReference>
<dbReference type="InterPro" id="IPR021286">
    <property type="entry name" value="Baculovirus_E26"/>
</dbReference>
<reference evidence="2 3" key="2">
    <citation type="journal article" date="2002" name="J. Gen. Virol.">
        <title>Whole genome analysis of the Epiphyas postvittana nucleopolyhedrovirus.</title>
        <authorList>
            <person name="Hyink O."/>
            <person name="Dellow R.A."/>
            <person name="Olsen M.J."/>
            <person name="Caradoc-Davies K.M.B."/>
            <person name="Drake K."/>
            <person name="Herniou E.A."/>
            <person name="Cory J.S."/>
            <person name="O'Reilly D.R."/>
            <person name="Ward V.K."/>
        </authorList>
    </citation>
    <scope>NUCLEOTIDE SEQUENCE [LARGE SCALE GENOMIC DNA]</scope>
</reference>
<name>O89809_NPVEP</name>
<sequence length="204" mass="22957">METPKMLPSSFATPKRAALGTFVKTVVTTTTVSGRGLTRDERNRIFQVIAQLRKTRLSFTKLTQLQKKRVRNMQRLVRKKNNIIADLAAQLERRRCRSKGSKYFAVICQNGVLITISGSGQFVRQRVANMCAVGGEQIFCERRNDCARDRQLIAEALAASLGSDVITSAANKRFKILNVEKVVNAKFIVQQTLHNGFNNYPNTH</sequence>
<evidence type="ECO:0000313" key="3">
    <source>
        <dbReference type="Proteomes" id="UP000203221"/>
    </source>
</evidence>
<organism evidence="1">
    <name type="scientific">Epiphyas postvittana nucleopolyhedrovirus</name>
    <name type="common">EppoMNPV</name>
    <dbReference type="NCBI Taxonomy" id="70600"/>
    <lineage>
        <taxon>Viruses</taxon>
        <taxon>Viruses incertae sedis</taxon>
        <taxon>Naldaviricetes</taxon>
        <taxon>Lefavirales</taxon>
        <taxon>Baculoviridae</taxon>
        <taxon>Alphabaculovirus</taxon>
        <taxon>Alphabaculovirus eppostvittanae</taxon>
    </lineage>
</organism>
<evidence type="ECO:0000313" key="2">
    <source>
        <dbReference type="EMBL" id="AAK85577.1"/>
    </source>
</evidence>
<organismHost>
    <name type="scientific">Lepidoptera</name>
    <name type="common">moths &amp; butterflies</name>
    <dbReference type="NCBI Taxonomy" id="7088"/>
</organismHost>
<dbReference type="RefSeq" id="NP_203182.1">
    <property type="nucleotide sequence ID" value="NC_003083.1"/>
</dbReference>
<evidence type="ECO:0000313" key="1">
    <source>
        <dbReference type="EMBL" id="AAC34494.1"/>
    </source>
</evidence>
<keyword evidence="3" id="KW-1185">Reference proteome</keyword>